<evidence type="ECO:0000259" key="8">
    <source>
        <dbReference type="PROSITE" id="PS50837"/>
    </source>
</evidence>
<dbReference type="PROSITE" id="PS50837">
    <property type="entry name" value="NACHT"/>
    <property type="match status" value="1"/>
</dbReference>
<dbReference type="PROSITE" id="PS50294">
    <property type="entry name" value="WD_REPEATS_REGION"/>
    <property type="match status" value="3"/>
</dbReference>
<dbReference type="GO" id="GO:1990234">
    <property type="term" value="C:transferase complex"/>
    <property type="evidence" value="ECO:0007669"/>
    <property type="project" value="UniProtKB-ARBA"/>
</dbReference>
<evidence type="ECO:0000256" key="5">
    <source>
        <dbReference type="ARBA" id="ARBA00039789"/>
    </source>
</evidence>
<accession>G9NGG5</accession>
<dbReference type="Proteomes" id="UP000005426">
    <property type="component" value="Unassembled WGS sequence"/>
</dbReference>
<dbReference type="Pfam" id="PF00400">
    <property type="entry name" value="WD40"/>
    <property type="match status" value="4"/>
</dbReference>
<dbReference type="Gene3D" id="3.40.50.300">
    <property type="entry name" value="P-loop containing nucleotide triphosphate hydrolases"/>
    <property type="match status" value="1"/>
</dbReference>
<evidence type="ECO:0000256" key="3">
    <source>
        <dbReference type="ARBA" id="ARBA00023054"/>
    </source>
</evidence>
<evidence type="ECO:0000256" key="1">
    <source>
        <dbReference type="ARBA" id="ARBA00022574"/>
    </source>
</evidence>
<dbReference type="SUPFAM" id="SSF50978">
    <property type="entry name" value="WD40 repeat-like"/>
    <property type="match status" value="1"/>
</dbReference>
<dbReference type="PANTHER" id="PTHR22847">
    <property type="entry name" value="WD40 REPEAT PROTEIN"/>
    <property type="match status" value="1"/>
</dbReference>
<feature type="repeat" description="WD" evidence="7">
    <location>
        <begin position="920"/>
        <end position="961"/>
    </location>
</feature>
<dbReference type="InterPro" id="IPR015943">
    <property type="entry name" value="WD40/YVTN_repeat-like_dom_sf"/>
</dbReference>
<evidence type="ECO:0000256" key="6">
    <source>
        <dbReference type="ARBA" id="ARBA00043913"/>
    </source>
</evidence>
<dbReference type="STRING" id="452589.G9NGG5"/>
<protein>
    <recommendedName>
        <fullName evidence="5">Mitochondrial division protein 1</fullName>
    </recommendedName>
</protein>
<dbReference type="SUPFAM" id="SSF52540">
    <property type="entry name" value="P-loop containing nucleoside triphosphate hydrolases"/>
    <property type="match status" value="1"/>
</dbReference>
<dbReference type="InterPro" id="IPR036322">
    <property type="entry name" value="WD40_repeat_dom_sf"/>
</dbReference>
<dbReference type="PANTHER" id="PTHR22847:SF637">
    <property type="entry name" value="WD REPEAT DOMAIN 5B"/>
    <property type="match status" value="1"/>
</dbReference>
<dbReference type="CDD" id="cd00200">
    <property type="entry name" value="WD40"/>
    <property type="match status" value="1"/>
</dbReference>
<dbReference type="PROSITE" id="PS50082">
    <property type="entry name" value="WD_REPEATS_2"/>
    <property type="match status" value="3"/>
</dbReference>
<feature type="repeat" description="WD" evidence="7">
    <location>
        <begin position="836"/>
        <end position="877"/>
    </location>
</feature>
<reference evidence="9 10" key="1">
    <citation type="journal article" date="2011" name="Genome Biol.">
        <title>Comparative genome sequence analysis underscores mycoparasitism as the ancestral life style of Trichoderma.</title>
        <authorList>
            <person name="Kubicek C.P."/>
            <person name="Herrera-Estrella A."/>
            <person name="Seidl-Seiboth V."/>
            <person name="Martinez D.A."/>
            <person name="Druzhinina I.S."/>
            <person name="Thon M."/>
            <person name="Zeilinger S."/>
            <person name="Casas-Flores S."/>
            <person name="Horwitz B.A."/>
            <person name="Mukherjee P.K."/>
            <person name="Mukherjee M."/>
            <person name="Kredics L."/>
            <person name="Alcaraz L.D."/>
            <person name="Aerts A."/>
            <person name="Antal Z."/>
            <person name="Atanasova L."/>
            <person name="Cervantes-Badillo M.G."/>
            <person name="Challacombe J."/>
            <person name="Chertkov O."/>
            <person name="McCluskey K."/>
            <person name="Coulpier F."/>
            <person name="Deshpande N."/>
            <person name="von Doehren H."/>
            <person name="Ebbole D.J."/>
            <person name="Esquivel-Naranjo E.U."/>
            <person name="Fekete E."/>
            <person name="Flipphi M."/>
            <person name="Glaser F."/>
            <person name="Gomez-Rodriguez E.Y."/>
            <person name="Gruber S."/>
            <person name="Han C."/>
            <person name="Henrissat B."/>
            <person name="Hermosa R."/>
            <person name="Hernandez-Onate M."/>
            <person name="Karaffa L."/>
            <person name="Kosti I."/>
            <person name="Le Crom S."/>
            <person name="Lindquist E."/>
            <person name="Lucas S."/>
            <person name="Luebeck M."/>
            <person name="Luebeck P.S."/>
            <person name="Margeot A."/>
            <person name="Metz B."/>
            <person name="Misra M."/>
            <person name="Nevalainen H."/>
            <person name="Omann M."/>
            <person name="Packer N."/>
            <person name="Perrone G."/>
            <person name="Uresti-Rivera E.E."/>
            <person name="Salamov A."/>
            <person name="Schmoll M."/>
            <person name="Seiboth B."/>
            <person name="Shapiro H."/>
            <person name="Sukno S."/>
            <person name="Tamayo-Ramos J.A."/>
            <person name="Tisch D."/>
            <person name="Wiest A."/>
            <person name="Wilkinson H.H."/>
            <person name="Zhang M."/>
            <person name="Coutinho P.M."/>
            <person name="Kenerley C.M."/>
            <person name="Monte E."/>
            <person name="Baker S.E."/>
            <person name="Grigoriev I.V."/>
        </authorList>
    </citation>
    <scope>NUCLEOTIDE SEQUENCE [LARGE SCALE GENOMIC DNA]</scope>
    <source>
        <strain evidence="10">ATCC 20476 / IMI 206040</strain>
    </source>
</reference>
<dbReference type="eggNOG" id="KOG0266">
    <property type="taxonomic scope" value="Eukaryota"/>
</dbReference>
<dbReference type="OMA" id="EWITWDS"/>
<name>G9NGG5_HYPAI</name>
<dbReference type="SMART" id="SM00320">
    <property type="entry name" value="WD40"/>
    <property type="match status" value="7"/>
</dbReference>
<comment type="caution">
    <text evidence="9">The sequence shown here is derived from an EMBL/GenBank/DDBJ whole genome shotgun (WGS) entry which is preliminary data.</text>
</comment>
<organism evidence="9 10">
    <name type="scientific">Hypocrea atroviridis (strain ATCC 20476 / IMI 206040)</name>
    <name type="common">Trichoderma atroviride</name>
    <dbReference type="NCBI Taxonomy" id="452589"/>
    <lineage>
        <taxon>Eukaryota</taxon>
        <taxon>Fungi</taxon>
        <taxon>Dikarya</taxon>
        <taxon>Ascomycota</taxon>
        <taxon>Pezizomycotina</taxon>
        <taxon>Sordariomycetes</taxon>
        <taxon>Hypocreomycetidae</taxon>
        <taxon>Hypocreales</taxon>
        <taxon>Hypocreaceae</taxon>
        <taxon>Trichoderma</taxon>
    </lineage>
</organism>
<dbReference type="InterPro" id="IPR019775">
    <property type="entry name" value="WD40_repeat_CS"/>
</dbReference>
<evidence type="ECO:0000256" key="7">
    <source>
        <dbReference type="PROSITE-ProRule" id="PRU00221"/>
    </source>
</evidence>
<dbReference type="EMBL" id="ABDG02000014">
    <property type="protein sequence ID" value="EHK50376.1"/>
    <property type="molecule type" value="Genomic_DNA"/>
</dbReference>
<dbReference type="InterPro" id="IPR007111">
    <property type="entry name" value="NACHT_NTPase"/>
</dbReference>
<gene>
    <name evidence="9" type="ORF">TRIATDRAFT_188008</name>
</gene>
<keyword evidence="2" id="KW-0677">Repeat</keyword>
<dbReference type="Gene3D" id="2.130.10.10">
    <property type="entry name" value="YVTN repeat-like/Quinoprotein amine dehydrogenase"/>
    <property type="match status" value="3"/>
</dbReference>
<keyword evidence="10" id="KW-1185">Reference proteome</keyword>
<evidence type="ECO:0000313" key="9">
    <source>
        <dbReference type="EMBL" id="EHK50376.1"/>
    </source>
</evidence>
<evidence type="ECO:0000313" key="10">
    <source>
        <dbReference type="Proteomes" id="UP000005426"/>
    </source>
</evidence>
<dbReference type="InterPro" id="IPR027417">
    <property type="entry name" value="P-loop_NTPase"/>
</dbReference>
<dbReference type="InterPro" id="IPR001680">
    <property type="entry name" value="WD40_rpt"/>
</dbReference>
<dbReference type="HOGENOM" id="CLU_000288_6_16_1"/>
<evidence type="ECO:0000256" key="4">
    <source>
        <dbReference type="ARBA" id="ARBA00038415"/>
    </source>
</evidence>
<proteinExistence type="inferred from homology"/>
<dbReference type="OrthoDB" id="674604at2759"/>
<feature type="domain" description="NACHT" evidence="8">
    <location>
        <begin position="191"/>
        <end position="338"/>
    </location>
</feature>
<dbReference type="PROSITE" id="PS00678">
    <property type="entry name" value="WD_REPEATS_1"/>
    <property type="match status" value="1"/>
</dbReference>
<dbReference type="AlphaFoldDB" id="G9NGG5"/>
<dbReference type="Pfam" id="PF24883">
    <property type="entry name" value="NPHP3_N"/>
    <property type="match status" value="1"/>
</dbReference>
<sequence length="1152" mass="128256">MDVLGLLSNISQVVDLLVKIGVMCSIYCFDVKNAPKEVRLLLREVDRLTVVIKELEILLNGSKGATKIESPVLRQTVFDLRKLLAELVAKLDLGAKNTSTRAMWPFKKREIHDILATIDRQKANIVLNMSIEQTSILVDVHQEFVLSKLRVAEAATFDSSVDGEQSYCLPGTRTEVIAQIRHWSTEQNGQSIFWLNGMAGTGKSTISRTVAQLSGNNDVFGASFFFKRGEGNRGRATFLFTTIAAQLVRRLPCLAPHVREVLVLEPFIHEKPLNDQFQKLIVDPLSKNPRCWGPNLLIVIDALDECGSEDDMRALIGVFSKAQDTISPRVKFFLTSRPELPIRLGFEKIGGKYDNLLLAAVPATTIALDIELFMRNKLQTIKADYNMSVSEHRKIASDWPGTDSLQKLITTAIPLFIAAATICRFLSDRRLGSPHHQLNRLLEYQTIKISGMDMTYLPVLDRLTAGLLPSKRQEVLQRFRYLIGSIINLARPLSIRSLSNLLGISTDVIEDQLDLLHSVLSVPTDLDTPVRLLHLSFRDFLVDAEETHSKNDFWVDEQASHSKLFSQCLELLSHNLKEDVCCLQSPETLHSDISQAVIDECLPAEIRYACIHWAYHRKFSNRRICDNDETHKFLAKYLLNWLEALSILKQSAESIHILDVLLSKLDVRDNQTTDAQAVGNLLRDARRFVFANLDTMNKVPLQIYSSALIFAPEQSIVRELFDTSIPDKFLFLIGGTMEIWDMRTISCIAVYNGVLSESVRFSPDGNDLFYLTWRKTLQIMSTATRSCVAEFRGHTDTITFAMFSPDGQQLASSMAGSGRRTIGIWNTMTAICEIVLEGHRAHISDIILSSDEKRIASASFDKSIRVWDAQNGSCIATYIGHSEPLYNIAYSSDGTLLISLDHQGNSKVWDTNSEIQPQKIESHGSAVLEVVLSPDKKRAVTTAGERTIKLWDTATGECITTDALSYLTFSPDGNYLMLGYEDGAVRLYHLPTGKWRKMSEAHERLVNLITMSADGTTLASYGVGEVIIWETDTCASIAKHELASHTSGISQILLLITTNVGTLTVDPPTLQEAKAIGLGLSNDGEWITWDSRNLLWLPPTFKISASDIDVAASLVALGTRLGRLLLIGIDASKIPSPTDTVALNLLDATNVP</sequence>
<keyword evidence="1 7" id="KW-0853">WD repeat</keyword>
<feature type="repeat" description="WD" evidence="7">
    <location>
        <begin position="878"/>
        <end position="913"/>
    </location>
</feature>
<comment type="function">
    <text evidence="6">Involved in mitochondrial fission. Acts as an adapter protein required to form mitochondrial fission complexes. Formation of these complexes is required to promote constriction and fission of the mitochondrial compartment at a late step in mitochondrial division.</text>
</comment>
<comment type="similarity">
    <text evidence="4">Belongs to the WD repeat MDV1/CAF4 family.</text>
</comment>
<keyword evidence="3" id="KW-0175">Coiled coil</keyword>
<evidence type="ECO:0000256" key="2">
    <source>
        <dbReference type="ARBA" id="ARBA00022737"/>
    </source>
</evidence>
<dbReference type="InterPro" id="IPR056884">
    <property type="entry name" value="NPHP3-like_N"/>
</dbReference>